<feature type="domain" description="Amino acid permease/ SLC12A" evidence="8">
    <location>
        <begin position="47"/>
        <end position="498"/>
    </location>
</feature>
<evidence type="ECO:0000256" key="4">
    <source>
        <dbReference type="ARBA" id="ARBA00022970"/>
    </source>
</evidence>
<dbReference type="Proteomes" id="UP000053328">
    <property type="component" value="Unassembled WGS sequence"/>
</dbReference>
<dbReference type="FunFam" id="1.20.1740.10:FF:000001">
    <property type="entry name" value="Amino acid permease"/>
    <property type="match status" value="1"/>
</dbReference>
<dbReference type="GO" id="GO:0015171">
    <property type="term" value="F:amino acid transmembrane transporter activity"/>
    <property type="evidence" value="ECO:0007669"/>
    <property type="project" value="TreeGrafter"/>
</dbReference>
<feature type="transmembrane region" description="Helical" evidence="7">
    <location>
        <begin position="270"/>
        <end position="289"/>
    </location>
</feature>
<evidence type="ECO:0000256" key="1">
    <source>
        <dbReference type="ARBA" id="ARBA00004141"/>
    </source>
</evidence>
<evidence type="ECO:0000256" key="3">
    <source>
        <dbReference type="ARBA" id="ARBA00022692"/>
    </source>
</evidence>
<dbReference type="RefSeq" id="XP_016231831.1">
    <property type="nucleotide sequence ID" value="XM_016385229.1"/>
</dbReference>
<dbReference type="OrthoDB" id="3900342at2759"/>
<dbReference type="InterPro" id="IPR004841">
    <property type="entry name" value="AA-permease/SLC12A_dom"/>
</dbReference>
<organism evidence="9 10">
    <name type="scientific">Exophiala spinifera</name>
    <dbReference type="NCBI Taxonomy" id="91928"/>
    <lineage>
        <taxon>Eukaryota</taxon>
        <taxon>Fungi</taxon>
        <taxon>Dikarya</taxon>
        <taxon>Ascomycota</taxon>
        <taxon>Pezizomycotina</taxon>
        <taxon>Eurotiomycetes</taxon>
        <taxon>Chaetothyriomycetidae</taxon>
        <taxon>Chaetothyriales</taxon>
        <taxon>Herpotrichiellaceae</taxon>
        <taxon>Exophiala</taxon>
    </lineage>
</organism>
<dbReference type="Gene3D" id="1.20.1740.10">
    <property type="entry name" value="Amino acid/polyamine transporter I"/>
    <property type="match status" value="1"/>
</dbReference>
<dbReference type="STRING" id="91928.A0A0D2AYV4"/>
<protein>
    <recommendedName>
        <fullName evidence="8">Amino acid permease/ SLC12A domain-containing protein</fullName>
    </recommendedName>
</protein>
<evidence type="ECO:0000256" key="6">
    <source>
        <dbReference type="ARBA" id="ARBA00023136"/>
    </source>
</evidence>
<dbReference type="Pfam" id="PF00324">
    <property type="entry name" value="AA_permease"/>
    <property type="match status" value="1"/>
</dbReference>
<proteinExistence type="predicted"/>
<feature type="transmembrane region" description="Helical" evidence="7">
    <location>
        <begin position="75"/>
        <end position="92"/>
    </location>
</feature>
<evidence type="ECO:0000256" key="2">
    <source>
        <dbReference type="ARBA" id="ARBA00022448"/>
    </source>
</evidence>
<dbReference type="PANTHER" id="PTHR43341">
    <property type="entry name" value="AMINO ACID PERMEASE"/>
    <property type="match status" value="1"/>
</dbReference>
<feature type="transmembrane region" description="Helical" evidence="7">
    <location>
        <begin position="156"/>
        <end position="178"/>
    </location>
</feature>
<dbReference type="VEuPathDB" id="FungiDB:PV08_10917"/>
<keyword evidence="3 7" id="KW-0812">Transmembrane</keyword>
<feature type="transmembrane region" description="Helical" evidence="7">
    <location>
        <begin position="472"/>
        <end position="492"/>
    </location>
</feature>
<feature type="transmembrane region" description="Helical" evidence="7">
    <location>
        <begin position="393"/>
        <end position="417"/>
    </location>
</feature>
<keyword evidence="2" id="KW-0813">Transport</keyword>
<feature type="transmembrane region" description="Helical" evidence="7">
    <location>
        <begin position="50"/>
        <end position="69"/>
    </location>
</feature>
<dbReference type="HOGENOM" id="CLU_007946_12_2_1"/>
<keyword evidence="5 7" id="KW-1133">Transmembrane helix</keyword>
<dbReference type="PANTHER" id="PTHR43341:SF26">
    <property type="entry name" value="GENERAL AMINO ACID PERMEASE AGP3"/>
    <property type="match status" value="1"/>
</dbReference>
<evidence type="ECO:0000259" key="8">
    <source>
        <dbReference type="Pfam" id="PF00324"/>
    </source>
</evidence>
<evidence type="ECO:0000313" key="10">
    <source>
        <dbReference type="Proteomes" id="UP000053328"/>
    </source>
</evidence>
<sequence>MAPNPDIDRVATVDEETIDIGDKEQIKIAEDGTVVDHGLHRALKQRHLQMIALGGVIGASIWYGTGYAITDSGPIGAFICFIIIGIDVFFIMQSLGELATMYPTTGAFTELAGRFIDPAVAVGLGYNYWYLWASNIAAEYNLISIVMSYWTDKVPTYGWILMSWAFYQCLSFFGVIIYGEMEFWLALWKIICVLVTFLLTILCNTGAIGGDYIGFRYWKTPGPVVNGINGFGQSFVLAAVYYCGTELVAITAGESRRPNRDVPKAIKATLFRVVFIYWGMIFFAGIAVASDDPAILTATSNTGLSPFSIALQHAGWSHGPDLINAFIFTATFSAVNSSIYIASRTLYSLADSGRAPRFLAKTGWRGVPVYAAIASNAVGLLALINVASGAGKVFGYLIELSGAATFIAWACIGITHIRFRQAWKLQGHTPEELPFRAFLYPWGAYFISGLNIFLLFIQGYGTLLTPWKPVDFVFSYIVIVLFVLLLVFWKVYKKTKLVNLAEVDLQYGRRTYLTGPDESEEKPSILTRATRSLGRRFRA</sequence>
<feature type="transmembrane region" description="Helical" evidence="7">
    <location>
        <begin position="325"/>
        <end position="347"/>
    </location>
</feature>
<feature type="transmembrane region" description="Helical" evidence="7">
    <location>
        <begin position="190"/>
        <end position="210"/>
    </location>
</feature>
<accession>A0A0D2AYV4</accession>
<dbReference type="PROSITE" id="PS00218">
    <property type="entry name" value="AMINO_ACID_PERMEASE_1"/>
    <property type="match status" value="1"/>
</dbReference>
<keyword evidence="4" id="KW-0029">Amino-acid transport</keyword>
<dbReference type="InterPro" id="IPR050524">
    <property type="entry name" value="APC_YAT"/>
</dbReference>
<dbReference type="InterPro" id="IPR004840">
    <property type="entry name" value="Amino_acid_permease_CS"/>
</dbReference>
<keyword evidence="10" id="KW-1185">Reference proteome</keyword>
<feature type="transmembrane region" description="Helical" evidence="7">
    <location>
        <begin position="230"/>
        <end position="249"/>
    </location>
</feature>
<reference evidence="9 10" key="1">
    <citation type="submission" date="2015-01" db="EMBL/GenBank/DDBJ databases">
        <title>The Genome Sequence of Exophiala spinifera CBS89968.</title>
        <authorList>
            <consortium name="The Broad Institute Genomics Platform"/>
            <person name="Cuomo C."/>
            <person name="de Hoog S."/>
            <person name="Gorbushina A."/>
            <person name="Stielow B."/>
            <person name="Teixiera M."/>
            <person name="Abouelleil A."/>
            <person name="Chapman S.B."/>
            <person name="Priest M."/>
            <person name="Young S.K."/>
            <person name="Wortman J."/>
            <person name="Nusbaum C."/>
            <person name="Birren B."/>
        </authorList>
    </citation>
    <scope>NUCLEOTIDE SEQUENCE [LARGE SCALE GENOMIC DNA]</scope>
    <source>
        <strain evidence="9 10">CBS 89968</strain>
    </source>
</reference>
<evidence type="ECO:0000256" key="7">
    <source>
        <dbReference type="SAM" id="Phobius"/>
    </source>
</evidence>
<keyword evidence="6 7" id="KW-0472">Membrane</keyword>
<dbReference type="PIRSF" id="PIRSF006060">
    <property type="entry name" value="AA_transporter"/>
    <property type="match status" value="1"/>
</dbReference>
<feature type="transmembrane region" description="Helical" evidence="7">
    <location>
        <begin position="438"/>
        <end position="460"/>
    </location>
</feature>
<comment type="subcellular location">
    <subcellularLocation>
        <location evidence="1">Membrane</location>
        <topology evidence="1">Multi-pass membrane protein</topology>
    </subcellularLocation>
</comment>
<name>A0A0D2AYV4_9EURO</name>
<dbReference type="GO" id="GO:0016020">
    <property type="term" value="C:membrane"/>
    <property type="evidence" value="ECO:0007669"/>
    <property type="project" value="UniProtKB-SubCell"/>
</dbReference>
<evidence type="ECO:0000313" key="9">
    <source>
        <dbReference type="EMBL" id="KIW11615.1"/>
    </source>
</evidence>
<gene>
    <name evidence="9" type="ORF">PV08_10917</name>
</gene>
<feature type="transmembrane region" description="Helical" evidence="7">
    <location>
        <begin position="367"/>
        <end position="387"/>
    </location>
</feature>
<dbReference type="EMBL" id="KN847499">
    <property type="protein sequence ID" value="KIW11615.1"/>
    <property type="molecule type" value="Genomic_DNA"/>
</dbReference>
<dbReference type="GeneID" id="27338000"/>
<evidence type="ECO:0000256" key="5">
    <source>
        <dbReference type="ARBA" id="ARBA00022989"/>
    </source>
</evidence>
<dbReference type="AlphaFoldDB" id="A0A0D2AYV4"/>